<dbReference type="GO" id="GO:0016020">
    <property type="term" value="C:membrane"/>
    <property type="evidence" value="ECO:0007669"/>
    <property type="project" value="InterPro"/>
</dbReference>
<protein>
    <submittedName>
        <fullName evidence="2">Uncharacterized protein</fullName>
    </submittedName>
</protein>
<feature type="compositionally biased region" description="Polar residues" evidence="1">
    <location>
        <begin position="1"/>
        <end position="12"/>
    </location>
</feature>
<dbReference type="OrthoDB" id="5593376at2759"/>
<dbReference type="VEuPathDB" id="FungiDB:BD410DRAFT_768888"/>
<evidence type="ECO:0000313" key="2">
    <source>
        <dbReference type="EMBL" id="TDL23558.1"/>
    </source>
</evidence>
<evidence type="ECO:0000256" key="1">
    <source>
        <dbReference type="SAM" id="MobiDB-lite"/>
    </source>
</evidence>
<name>A0A4Y7Q8P4_9AGAM</name>
<organism evidence="2 3">
    <name type="scientific">Rickenella mellea</name>
    <dbReference type="NCBI Taxonomy" id="50990"/>
    <lineage>
        <taxon>Eukaryota</taxon>
        <taxon>Fungi</taxon>
        <taxon>Dikarya</taxon>
        <taxon>Basidiomycota</taxon>
        <taxon>Agaricomycotina</taxon>
        <taxon>Agaricomycetes</taxon>
        <taxon>Hymenochaetales</taxon>
        <taxon>Rickenellaceae</taxon>
        <taxon>Rickenella</taxon>
    </lineage>
</organism>
<dbReference type="InterPro" id="IPR015919">
    <property type="entry name" value="Cadherin-like_sf"/>
</dbReference>
<reference evidence="2 3" key="1">
    <citation type="submission" date="2018-06" db="EMBL/GenBank/DDBJ databases">
        <title>A transcriptomic atlas of mushroom development highlights an independent origin of complex multicellularity.</title>
        <authorList>
            <consortium name="DOE Joint Genome Institute"/>
            <person name="Krizsan K."/>
            <person name="Almasi E."/>
            <person name="Merenyi Z."/>
            <person name="Sahu N."/>
            <person name="Viragh M."/>
            <person name="Koszo T."/>
            <person name="Mondo S."/>
            <person name="Kiss B."/>
            <person name="Balint B."/>
            <person name="Kues U."/>
            <person name="Barry K."/>
            <person name="Hegedus J.C."/>
            <person name="Henrissat B."/>
            <person name="Johnson J."/>
            <person name="Lipzen A."/>
            <person name="Ohm R."/>
            <person name="Nagy I."/>
            <person name="Pangilinan J."/>
            <person name="Yan J."/>
            <person name="Xiong Y."/>
            <person name="Grigoriev I.V."/>
            <person name="Hibbett D.S."/>
            <person name="Nagy L.G."/>
        </authorList>
    </citation>
    <scope>NUCLEOTIDE SEQUENCE [LARGE SCALE GENOMIC DNA]</scope>
    <source>
        <strain evidence="2 3">SZMC22713</strain>
    </source>
</reference>
<accession>A0A4Y7Q8P4</accession>
<dbReference type="AlphaFoldDB" id="A0A4Y7Q8P4"/>
<sequence length="739" mass="83041">MADFTPQPTASSADDMLDTNIVPSPSTSSFNRSLVASPAAIDDCSPPFPSETLSLAELDRLFFQFMNKICSNLDAKDAKGEPIHQALATKETQRLDDSSDFCQFKVRIQAFTNMFLEELAFQGYKIPMSKVRSYLRNKPFISRFNEDGKEAKLMGDDIWNIDARKLPEGGWMFRPFHRKSKGSPPSVAHVGLRWSSPPRIWDPQASRTNVPLELSSPALPNWLSWEDGILSGTPPPDARACDVTIEARYMQDGREEVLVQTFHINIEPMSGSETSFATSRRQSLTNEPRRVYSDSVLPQTSGTVPRFVNPWRMATESGDLHQAHHLPRTQSSLGQLGVLPAMSVATQDAQMTQALTSAAHWQPYVIAVKSPHDATGPQLQALAKQQDVRTATAQALDHESRFTGSHPDAVAPSSNVLVTASQQIVLQTSKQVPADLFYVKQVTHSPQNVFFVFCEDMAWLDNVVSKASAIVEDNLGFEKVDDPAEADLTIILEQGEVTFETNDNPMNPHIGLKLRHKLPMPTSDASKEKEYAEHVMRVIYAARNFAYHLHRKGTQTVDIRMELHDLESEFDAENHKWIRMPKGDNLIPTDPSYVRVTQLGALGMTIYNDTDIPLYLNVLHFDSSDLVIRAWSLPEYGSDGKAKNINPTRIDPPLLPRSKLTLGYGVGWASPWRFHLREDEEKHFGFFKVFYASVPANFKNMAQPTPFRIGASIPYLPNYWFQKYPDIWGELRVGVVQIR</sequence>
<dbReference type="Proteomes" id="UP000294933">
    <property type="component" value="Unassembled WGS sequence"/>
</dbReference>
<gene>
    <name evidence="2" type="ORF">BD410DRAFT_768888</name>
</gene>
<proteinExistence type="predicted"/>
<dbReference type="STRING" id="50990.A0A4Y7Q8P4"/>
<evidence type="ECO:0000313" key="3">
    <source>
        <dbReference type="Proteomes" id="UP000294933"/>
    </source>
</evidence>
<keyword evidence="3" id="KW-1185">Reference proteome</keyword>
<feature type="region of interest" description="Disordered" evidence="1">
    <location>
        <begin position="1"/>
        <end position="22"/>
    </location>
</feature>
<dbReference type="SUPFAM" id="SSF49313">
    <property type="entry name" value="Cadherin-like"/>
    <property type="match status" value="1"/>
</dbReference>
<dbReference type="EMBL" id="ML170170">
    <property type="protein sequence ID" value="TDL23558.1"/>
    <property type="molecule type" value="Genomic_DNA"/>
</dbReference>
<dbReference type="GO" id="GO:0005509">
    <property type="term" value="F:calcium ion binding"/>
    <property type="evidence" value="ECO:0007669"/>
    <property type="project" value="InterPro"/>
</dbReference>